<proteinExistence type="predicted"/>
<feature type="region of interest" description="Disordered" evidence="1">
    <location>
        <begin position="177"/>
        <end position="210"/>
    </location>
</feature>
<protein>
    <submittedName>
        <fullName evidence="3">Uncharacterized protein LOC111118623</fullName>
    </submittedName>
</protein>
<keyword evidence="2" id="KW-1185">Reference proteome</keyword>
<feature type="compositionally biased region" description="Acidic residues" evidence="1">
    <location>
        <begin position="1"/>
        <end position="10"/>
    </location>
</feature>
<dbReference type="OrthoDB" id="5962695at2759"/>
<sequence length="452" mass="51165">MIDSENDLESESQTSSSMEHHELEKPLPRKYSYLEAEKRFSPPKGHCSVKPASHCTAGNVDKPMEKQLTTAGSIYALYNSFYGEEECNTPSKKDENKRNPYSTMPRKRKRMGTTPDMRPREEYCPGRGSVRNLVDLFQTQESSHKFQQAVLCGRAKEYTQTSVLTSPVHPRKIDFYGAEEKDKDTCSKPSSPNKKAPSAPPLYPTIEPDATGCASLTTVSSATSVSPDNNVKESSSVESAVLDRWVSHSLQNCQKSLTDEIFNELACKAEDELQEASAKSKKNQHKKKKNKSNKNNKKNERSEVEEFYFDDDLRNKNITEESHMKLQKPFLSGKLMQCNNNLRSSFHDIPLHVQESDYSGKNNRMTEHKNSPPRPYPRYIPTTSVLQYQKIKEDCEKRGAFQSTVVIQSNSRDPDTHIVTHTLTDLADGTTNTLYGKKVHASDVVSAHYSQY</sequence>
<feature type="region of interest" description="Disordered" evidence="1">
    <location>
        <begin position="276"/>
        <end position="301"/>
    </location>
</feature>
<dbReference type="RefSeq" id="XP_022313888.1">
    <property type="nucleotide sequence ID" value="XM_022458180.1"/>
</dbReference>
<accession>A0A8B8CDN7</accession>
<reference evidence="3" key="1">
    <citation type="submission" date="2025-08" db="UniProtKB">
        <authorList>
            <consortium name="RefSeq"/>
        </authorList>
    </citation>
    <scope>IDENTIFICATION</scope>
    <source>
        <tissue evidence="3">Whole sample</tissue>
    </source>
</reference>
<name>A0A8B8CDN7_CRAVI</name>
<feature type="compositionally biased region" description="Basic and acidic residues" evidence="1">
    <location>
        <begin position="177"/>
        <end position="186"/>
    </location>
</feature>
<feature type="compositionally biased region" description="Basic and acidic residues" evidence="1">
    <location>
        <begin position="18"/>
        <end position="27"/>
    </location>
</feature>
<feature type="region of interest" description="Disordered" evidence="1">
    <location>
        <begin position="86"/>
        <end position="126"/>
    </location>
</feature>
<feature type="region of interest" description="Disordered" evidence="1">
    <location>
        <begin position="1"/>
        <end position="60"/>
    </location>
</feature>
<feature type="compositionally biased region" description="Low complexity" evidence="1">
    <location>
        <begin position="187"/>
        <end position="197"/>
    </location>
</feature>
<gene>
    <name evidence="3" type="primary">LOC111118623</name>
</gene>
<evidence type="ECO:0000313" key="3">
    <source>
        <dbReference type="RefSeq" id="XP_022313888.1"/>
    </source>
</evidence>
<dbReference type="GeneID" id="111118623"/>
<evidence type="ECO:0000256" key="1">
    <source>
        <dbReference type="SAM" id="MobiDB-lite"/>
    </source>
</evidence>
<dbReference type="Proteomes" id="UP000694844">
    <property type="component" value="Chromosome 2"/>
</dbReference>
<dbReference type="KEGG" id="cvn:111118623"/>
<dbReference type="AlphaFoldDB" id="A0A8B8CDN7"/>
<organism evidence="2 3">
    <name type="scientific">Crassostrea virginica</name>
    <name type="common">Eastern oyster</name>
    <dbReference type="NCBI Taxonomy" id="6565"/>
    <lineage>
        <taxon>Eukaryota</taxon>
        <taxon>Metazoa</taxon>
        <taxon>Spiralia</taxon>
        <taxon>Lophotrochozoa</taxon>
        <taxon>Mollusca</taxon>
        <taxon>Bivalvia</taxon>
        <taxon>Autobranchia</taxon>
        <taxon>Pteriomorphia</taxon>
        <taxon>Ostreida</taxon>
        <taxon>Ostreoidea</taxon>
        <taxon>Ostreidae</taxon>
        <taxon>Crassostrea</taxon>
    </lineage>
</organism>
<evidence type="ECO:0000313" key="2">
    <source>
        <dbReference type="Proteomes" id="UP000694844"/>
    </source>
</evidence>
<feature type="compositionally biased region" description="Basic residues" evidence="1">
    <location>
        <begin position="279"/>
        <end position="296"/>
    </location>
</feature>
<feature type="region of interest" description="Disordered" evidence="1">
    <location>
        <begin position="357"/>
        <end position="380"/>
    </location>
</feature>